<dbReference type="Proteomes" id="UP000434957">
    <property type="component" value="Unassembled WGS sequence"/>
</dbReference>
<protein>
    <recommendedName>
        <fullName evidence="5">Retrotransposon gag domain-containing protein</fullName>
    </recommendedName>
</protein>
<accession>A0A6A3JB25</accession>
<evidence type="ECO:0008006" key="5">
    <source>
        <dbReference type="Google" id="ProtNLM"/>
    </source>
</evidence>
<comment type="caution">
    <text evidence="1">The sequence shown here is derived from an EMBL/GenBank/DDBJ whole genome shotgun (WGS) entry which is preliminary data.</text>
</comment>
<keyword evidence="3" id="KW-1185">Reference proteome</keyword>
<name>A0A6A3JB25_9STRA</name>
<dbReference type="EMBL" id="QXFU01002163">
    <property type="protein sequence ID" value="KAE8989555.1"/>
    <property type="molecule type" value="Genomic_DNA"/>
</dbReference>
<evidence type="ECO:0000313" key="1">
    <source>
        <dbReference type="EMBL" id="KAE8989555.1"/>
    </source>
</evidence>
<dbReference type="AlphaFoldDB" id="A0A6A3JB25"/>
<evidence type="ECO:0000313" key="4">
    <source>
        <dbReference type="Proteomes" id="UP000435112"/>
    </source>
</evidence>
<sequence>MMGHYDEAYVIQFGAGSGECDMSDCEGRWFEDGTDEDDFAEDGNHEYGLMMKAEYNMLKLIPYFDSENTCSESAKDFWWCFETATEWFDDETRIRMFVARMSGMVGEQWCLRSRLTDFDTLKRRFYNRFIRLTKEQLVLRLLDAAQEHDELVDDWGRRISRYCDEARLFKETLRDFIGRNEMIVGLSGEFGCVGMK</sequence>
<proteinExistence type="predicted"/>
<dbReference type="OrthoDB" id="136638at2759"/>
<reference evidence="1 4" key="1">
    <citation type="submission" date="2018-09" db="EMBL/GenBank/DDBJ databases">
        <title>Genomic investigation of the strawberry pathogen Phytophthora fragariae indicates pathogenicity is determined by transcriptional variation in three key races.</title>
        <authorList>
            <person name="Adams T.M."/>
            <person name="Armitage A.D."/>
            <person name="Sobczyk M.K."/>
            <person name="Bates H.J."/>
            <person name="Dunwell J.M."/>
            <person name="Nellist C.F."/>
            <person name="Harrison R.J."/>
        </authorList>
    </citation>
    <scope>NUCLEOTIDE SEQUENCE [LARGE SCALE GENOMIC DNA]</scope>
    <source>
        <strain evidence="1 4">SCRP324</strain>
        <strain evidence="2 3">SCRP333</strain>
    </source>
</reference>
<evidence type="ECO:0000313" key="2">
    <source>
        <dbReference type="EMBL" id="KAE9303405.1"/>
    </source>
</evidence>
<gene>
    <name evidence="1" type="ORF">PR002_g21412</name>
    <name evidence="2" type="ORF">PR003_g22015</name>
</gene>
<evidence type="ECO:0000313" key="3">
    <source>
        <dbReference type="Proteomes" id="UP000434957"/>
    </source>
</evidence>
<organism evidence="1 4">
    <name type="scientific">Phytophthora rubi</name>
    <dbReference type="NCBI Taxonomy" id="129364"/>
    <lineage>
        <taxon>Eukaryota</taxon>
        <taxon>Sar</taxon>
        <taxon>Stramenopiles</taxon>
        <taxon>Oomycota</taxon>
        <taxon>Peronosporomycetes</taxon>
        <taxon>Peronosporales</taxon>
        <taxon>Peronosporaceae</taxon>
        <taxon>Phytophthora</taxon>
    </lineage>
</organism>
<dbReference type="EMBL" id="QXFT01002128">
    <property type="protein sequence ID" value="KAE9303405.1"/>
    <property type="molecule type" value="Genomic_DNA"/>
</dbReference>
<dbReference type="Proteomes" id="UP000435112">
    <property type="component" value="Unassembled WGS sequence"/>
</dbReference>